<evidence type="ECO:0000313" key="8">
    <source>
        <dbReference type="Proteomes" id="UP000838756"/>
    </source>
</evidence>
<sequence>KYGFFECEICSQYCPSRVSLRGHMKSHSTRYKCKLCGLIRLSRQHILEHHSLQHTGSAALYTCPKCDHTTNKRTAMQRHVRLHSASEPLRCHCCSKYYKSKESLRIHIMRHDDKKLHQCEVCSSSFVYAAQLSKHMKAVHVLKDYYCVECDIMFKSMVSNSPRIARFL</sequence>
<feature type="domain" description="C2H2-type" evidence="6">
    <location>
        <begin position="5"/>
        <end position="32"/>
    </location>
</feature>
<dbReference type="GO" id="GO:0008270">
    <property type="term" value="F:zinc ion binding"/>
    <property type="evidence" value="ECO:0007669"/>
    <property type="project" value="UniProtKB-KW"/>
</dbReference>
<feature type="non-terminal residue" evidence="7">
    <location>
        <position position="1"/>
    </location>
</feature>
<reference evidence="7" key="1">
    <citation type="submission" date="2022-03" db="EMBL/GenBank/DDBJ databases">
        <authorList>
            <person name="Lindestad O."/>
        </authorList>
    </citation>
    <scope>NUCLEOTIDE SEQUENCE</scope>
</reference>
<evidence type="ECO:0000256" key="2">
    <source>
        <dbReference type="ARBA" id="ARBA00022737"/>
    </source>
</evidence>
<evidence type="ECO:0000256" key="1">
    <source>
        <dbReference type="ARBA" id="ARBA00022723"/>
    </source>
</evidence>
<name>A0A8S4QYQ2_9NEOP</name>
<dbReference type="PANTHER" id="PTHR24379:SF121">
    <property type="entry name" value="C2H2-TYPE DOMAIN-CONTAINING PROTEIN"/>
    <property type="match status" value="1"/>
</dbReference>
<dbReference type="OrthoDB" id="10039931at2759"/>
<feature type="domain" description="C2H2-type" evidence="6">
    <location>
        <begin position="31"/>
        <end position="59"/>
    </location>
</feature>
<dbReference type="AlphaFoldDB" id="A0A8S4QYQ2"/>
<dbReference type="PROSITE" id="PS50157">
    <property type="entry name" value="ZINC_FINGER_C2H2_2"/>
    <property type="match status" value="5"/>
</dbReference>
<keyword evidence="2" id="KW-0677">Repeat</keyword>
<protein>
    <submittedName>
        <fullName evidence="7">Jg27721 protein</fullName>
    </submittedName>
</protein>
<gene>
    <name evidence="7" type="primary">jg27721</name>
    <name evidence="7" type="ORF">PAEG_LOCUS7012</name>
</gene>
<evidence type="ECO:0000259" key="6">
    <source>
        <dbReference type="PROSITE" id="PS50157"/>
    </source>
</evidence>
<keyword evidence="1" id="KW-0479">Metal-binding</keyword>
<keyword evidence="4" id="KW-0862">Zinc</keyword>
<comment type="caution">
    <text evidence="7">The sequence shown here is derived from an EMBL/GenBank/DDBJ whole genome shotgun (WGS) entry which is preliminary data.</text>
</comment>
<dbReference type="PANTHER" id="PTHR24379">
    <property type="entry name" value="KRAB AND ZINC FINGER DOMAIN-CONTAINING"/>
    <property type="match status" value="1"/>
</dbReference>
<proteinExistence type="predicted"/>
<feature type="domain" description="C2H2-type" evidence="6">
    <location>
        <begin position="89"/>
        <end position="116"/>
    </location>
</feature>
<keyword evidence="8" id="KW-1185">Reference proteome</keyword>
<dbReference type="Proteomes" id="UP000838756">
    <property type="component" value="Unassembled WGS sequence"/>
</dbReference>
<keyword evidence="3 5" id="KW-0863">Zinc-finger</keyword>
<dbReference type="Gene3D" id="3.30.160.60">
    <property type="entry name" value="Classic Zinc Finger"/>
    <property type="match status" value="3"/>
</dbReference>
<evidence type="ECO:0000256" key="3">
    <source>
        <dbReference type="ARBA" id="ARBA00022771"/>
    </source>
</evidence>
<dbReference type="SUPFAM" id="SSF57667">
    <property type="entry name" value="beta-beta-alpha zinc fingers"/>
    <property type="match status" value="2"/>
</dbReference>
<dbReference type="PROSITE" id="PS00028">
    <property type="entry name" value="ZINC_FINGER_C2H2_1"/>
    <property type="match status" value="3"/>
</dbReference>
<evidence type="ECO:0000313" key="7">
    <source>
        <dbReference type="EMBL" id="CAH2225952.1"/>
    </source>
</evidence>
<accession>A0A8S4QYQ2</accession>
<dbReference type="SMART" id="SM00355">
    <property type="entry name" value="ZnF_C2H2"/>
    <property type="match status" value="5"/>
</dbReference>
<dbReference type="Pfam" id="PF13894">
    <property type="entry name" value="zf-C2H2_4"/>
    <property type="match status" value="1"/>
</dbReference>
<organism evidence="7 8">
    <name type="scientific">Pararge aegeria aegeria</name>
    <dbReference type="NCBI Taxonomy" id="348720"/>
    <lineage>
        <taxon>Eukaryota</taxon>
        <taxon>Metazoa</taxon>
        <taxon>Ecdysozoa</taxon>
        <taxon>Arthropoda</taxon>
        <taxon>Hexapoda</taxon>
        <taxon>Insecta</taxon>
        <taxon>Pterygota</taxon>
        <taxon>Neoptera</taxon>
        <taxon>Endopterygota</taxon>
        <taxon>Lepidoptera</taxon>
        <taxon>Glossata</taxon>
        <taxon>Ditrysia</taxon>
        <taxon>Papilionoidea</taxon>
        <taxon>Nymphalidae</taxon>
        <taxon>Satyrinae</taxon>
        <taxon>Satyrini</taxon>
        <taxon>Parargina</taxon>
        <taxon>Pararge</taxon>
    </lineage>
</organism>
<dbReference type="InterPro" id="IPR036236">
    <property type="entry name" value="Znf_C2H2_sf"/>
</dbReference>
<dbReference type="Pfam" id="PF00096">
    <property type="entry name" value="zf-C2H2"/>
    <property type="match status" value="2"/>
</dbReference>
<dbReference type="EMBL" id="CAKXAJ010021031">
    <property type="protein sequence ID" value="CAH2225952.1"/>
    <property type="molecule type" value="Genomic_DNA"/>
</dbReference>
<dbReference type="InterPro" id="IPR013087">
    <property type="entry name" value="Znf_C2H2_type"/>
</dbReference>
<feature type="domain" description="C2H2-type" evidence="6">
    <location>
        <begin position="61"/>
        <end position="88"/>
    </location>
</feature>
<evidence type="ECO:0000256" key="4">
    <source>
        <dbReference type="ARBA" id="ARBA00022833"/>
    </source>
</evidence>
<feature type="domain" description="C2H2-type" evidence="6">
    <location>
        <begin position="117"/>
        <end position="145"/>
    </location>
</feature>
<evidence type="ECO:0000256" key="5">
    <source>
        <dbReference type="PROSITE-ProRule" id="PRU00042"/>
    </source>
</evidence>